<keyword evidence="1" id="KW-0812">Transmembrane</keyword>
<keyword evidence="1" id="KW-1133">Transmembrane helix</keyword>
<feature type="transmembrane region" description="Helical" evidence="1">
    <location>
        <begin position="20"/>
        <end position="42"/>
    </location>
</feature>
<reference evidence="2 3" key="1">
    <citation type="submission" date="2023-08" db="EMBL/GenBank/DDBJ databases">
        <title>Pleionea litopenaei sp. nov., isolated from stomach of juvenile Litopenaeus vannamei.</title>
        <authorList>
            <person name="Rho A.M."/>
            <person name="Hwang C.Y."/>
        </authorList>
    </citation>
    <scope>NUCLEOTIDE SEQUENCE [LARGE SCALE GENOMIC DNA]</scope>
    <source>
        <strain evidence="2 3">HL-JVS1</strain>
    </source>
</reference>
<dbReference type="AlphaFoldDB" id="A0AA51RR07"/>
<dbReference type="Proteomes" id="UP001239782">
    <property type="component" value="Chromosome"/>
</dbReference>
<sequence>MQQVNLYLDEFKPRKESLTFEQFIIASVSLLLLYSALGWMMASDTQLLKDQVRQERAMLEPMKAQLKEIESLMASRPDQARIDQQISQLEYDIQNKTMALQTFQSSDISASDGFSRLFVDLAKNNQREIWLTHISIEKDTLTLSGQTIKPELISDWITVMAKHATLNREYQSVEIKQNEINQRVYDFQLSGGVIVHHE</sequence>
<dbReference type="InterPro" id="IPR007813">
    <property type="entry name" value="PilN"/>
</dbReference>
<evidence type="ECO:0000313" key="2">
    <source>
        <dbReference type="EMBL" id="WMS85952.1"/>
    </source>
</evidence>
<accession>A0AA51RR07</accession>
<dbReference type="RefSeq" id="WP_309201104.1">
    <property type="nucleotide sequence ID" value="NZ_CP133548.1"/>
</dbReference>
<keyword evidence="1" id="KW-0472">Membrane</keyword>
<keyword evidence="3" id="KW-1185">Reference proteome</keyword>
<dbReference type="KEGG" id="plei:Q9312_12060"/>
<organism evidence="2 3">
    <name type="scientific">Pleionea litopenaei</name>
    <dbReference type="NCBI Taxonomy" id="3070815"/>
    <lineage>
        <taxon>Bacteria</taxon>
        <taxon>Pseudomonadati</taxon>
        <taxon>Pseudomonadota</taxon>
        <taxon>Gammaproteobacteria</taxon>
        <taxon>Oceanospirillales</taxon>
        <taxon>Pleioneaceae</taxon>
        <taxon>Pleionea</taxon>
    </lineage>
</organism>
<evidence type="ECO:0000313" key="3">
    <source>
        <dbReference type="Proteomes" id="UP001239782"/>
    </source>
</evidence>
<gene>
    <name evidence="2" type="ORF">Q9312_12060</name>
</gene>
<name>A0AA51RR07_9GAMM</name>
<proteinExistence type="predicted"/>
<protein>
    <submittedName>
        <fullName evidence="2">PilN domain-containing protein</fullName>
    </submittedName>
</protein>
<evidence type="ECO:0000256" key="1">
    <source>
        <dbReference type="SAM" id="Phobius"/>
    </source>
</evidence>
<dbReference type="Pfam" id="PF05137">
    <property type="entry name" value="PilN"/>
    <property type="match status" value="1"/>
</dbReference>
<dbReference type="EMBL" id="CP133548">
    <property type="protein sequence ID" value="WMS85952.1"/>
    <property type="molecule type" value="Genomic_DNA"/>
</dbReference>